<dbReference type="Proteomes" id="UP001153678">
    <property type="component" value="Unassembled WGS sequence"/>
</dbReference>
<gene>
    <name evidence="1" type="ORF">FWILDA_LOCUS15756</name>
</gene>
<evidence type="ECO:0000313" key="2">
    <source>
        <dbReference type="Proteomes" id="UP001153678"/>
    </source>
</evidence>
<dbReference type="AlphaFoldDB" id="A0A9W4X3N7"/>
<sequence length="85" mass="10038">MSLIIQREKAYDQEIVRFIARCVEKRKRPYGALHLQQLKILLHLRFGKILPTNQIMNIIINLPPPLPIIQLWRSPLLFLRTPPGF</sequence>
<reference evidence="1" key="1">
    <citation type="submission" date="2022-08" db="EMBL/GenBank/DDBJ databases">
        <authorList>
            <person name="Kallberg Y."/>
            <person name="Tangrot J."/>
            <person name="Rosling A."/>
        </authorList>
    </citation>
    <scope>NUCLEOTIDE SEQUENCE</scope>
    <source>
        <strain evidence="1">Wild A</strain>
    </source>
</reference>
<accession>A0A9W4X3N7</accession>
<name>A0A9W4X3N7_9GLOM</name>
<organism evidence="1 2">
    <name type="scientific">Funneliformis geosporum</name>
    <dbReference type="NCBI Taxonomy" id="1117311"/>
    <lineage>
        <taxon>Eukaryota</taxon>
        <taxon>Fungi</taxon>
        <taxon>Fungi incertae sedis</taxon>
        <taxon>Mucoromycota</taxon>
        <taxon>Glomeromycotina</taxon>
        <taxon>Glomeromycetes</taxon>
        <taxon>Glomerales</taxon>
        <taxon>Glomeraceae</taxon>
        <taxon>Funneliformis</taxon>
    </lineage>
</organism>
<protein>
    <submittedName>
        <fullName evidence="1">1743_t:CDS:1</fullName>
    </submittedName>
</protein>
<dbReference type="EMBL" id="CAMKVN010008724">
    <property type="protein sequence ID" value="CAI2192796.1"/>
    <property type="molecule type" value="Genomic_DNA"/>
</dbReference>
<comment type="caution">
    <text evidence="1">The sequence shown here is derived from an EMBL/GenBank/DDBJ whole genome shotgun (WGS) entry which is preliminary data.</text>
</comment>
<proteinExistence type="predicted"/>
<evidence type="ECO:0000313" key="1">
    <source>
        <dbReference type="EMBL" id="CAI2192796.1"/>
    </source>
</evidence>
<keyword evidence="2" id="KW-1185">Reference proteome</keyword>